<name>A0A1I8N5J2_MUSDO</name>
<dbReference type="Gene3D" id="3.90.1200.10">
    <property type="match status" value="1"/>
</dbReference>
<dbReference type="Pfam" id="PF02958">
    <property type="entry name" value="EcKL"/>
    <property type="match status" value="1"/>
</dbReference>
<dbReference type="PANTHER" id="PTHR11012">
    <property type="entry name" value="PROTEIN KINASE-LIKE DOMAIN-CONTAINING"/>
    <property type="match status" value="1"/>
</dbReference>
<dbReference type="SUPFAM" id="SSF56112">
    <property type="entry name" value="Protein kinase-like (PK-like)"/>
    <property type="match status" value="1"/>
</dbReference>
<sequence length="413" mass="47983">MSSIANTSNVPKWLEAQLFEDILKENVPNYKAIKEFKAYAAVPAGENFSTVITRVEIHIELQDGSTIPKFFIVKTQHESALYKELTEGIEDCFTTEHIVYQQLMPVFEKLYSDAGKEIKFAAKYHKLPTDKSHMLLEDLCPLNFRNASRLDCFDMEHTKQVLKKMAEWHAVSAVHRENIGKYDEVFTVGTYNERLRKGITVFFESMTKYMQRCMHVYENSEDYREKIEKLLPRIIDELWKATKVDDGDFNVLNHCDCWASNIMFQYGANGELLDNYFVDIGNPKYGSPAQDLIYFILSSAQTDFKIKQFDNLIRYYHEHLVENLELLKYPKAKPSLKDLHVALHKYNIWGFATTVGVLAIALMDSTELSTFDNFLGDSDDGDKFKLLMFTNKRYIEHVNVIMPWLLNRGALDF</sequence>
<dbReference type="STRING" id="7370.A0A1I8N5J2"/>
<accession>A0A1I8N5J2</accession>
<protein>
    <recommendedName>
        <fullName evidence="1">CHK kinase-like domain-containing protein</fullName>
    </recommendedName>
</protein>
<dbReference type="InterPro" id="IPR015897">
    <property type="entry name" value="CHK_kinase-like"/>
</dbReference>
<dbReference type="PANTHER" id="PTHR11012:SF6">
    <property type="entry name" value="CHK DOMAIN OV1-RELATED"/>
    <property type="match status" value="1"/>
</dbReference>
<dbReference type="VEuPathDB" id="VectorBase:MDOA011758"/>
<dbReference type="VEuPathDB" id="VectorBase:MDOMA2_002210"/>
<proteinExistence type="predicted"/>
<dbReference type="RefSeq" id="XP_005180136.2">
    <property type="nucleotide sequence ID" value="XM_005180079.4"/>
</dbReference>
<evidence type="ECO:0000313" key="2">
    <source>
        <dbReference type="EnsemblMetazoa" id="MDOA011758-PA"/>
    </source>
</evidence>
<dbReference type="KEGG" id="mde:101888938"/>
<reference evidence="2" key="1">
    <citation type="submission" date="2020-05" db="UniProtKB">
        <authorList>
            <consortium name="EnsemblMetazoa"/>
        </authorList>
    </citation>
    <scope>IDENTIFICATION</scope>
    <source>
        <strain evidence="2">Aabys</strain>
    </source>
</reference>
<dbReference type="InterPro" id="IPR004119">
    <property type="entry name" value="EcKL"/>
</dbReference>
<dbReference type="EnsemblMetazoa" id="MDOA011758-RA">
    <property type="protein sequence ID" value="MDOA011758-PA"/>
    <property type="gene ID" value="MDOA011758"/>
</dbReference>
<feature type="domain" description="CHK kinase-like" evidence="1">
    <location>
        <begin position="134"/>
        <end position="326"/>
    </location>
</feature>
<dbReference type="SMART" id="SM00587">
    <property type="entry name" value="CHK"/>
    <property type="match status" value="1"/>
</dbReference>
<dbReference type="eggNOG" id="ENOG502RZD1">
    <property type="taxonomic scope" value="Eukaryota"/>
</dbReference>
<evidence type="ECO:0000259" key="1">
    <source>
        <dbReference type="SMART" id="SM00587"/>
    </source>
</evidence>
<gene>
    <name evidence="2" type="primary">101888938</name>
</gene>
<organism evidence="2">
    <name type="scientific">Musca domestica</name>
    <name type="common">House fly</name>
    <dbReference type="NCBI Taxonomy" id="7370"/>
    <lineage>
        <taxon>Eukaryota</taxon>
        <taxon>Metazoa</taxon>
        <taxon>Ecdysozoa</taxon>
        <taxon>Arthropoda</taxon>
        <taxon>Hexapoda</taxon>
        <taxon>Insecta</taxon>
        <taxon>Pterygota</taxon>
        <taxon>Neoptera</taxon>
        <taxon>Endopterygota</taxon>
        <taxon>Diptera</taxon>
        <taxon>Brachycera</taxon>
        <taxon>Muscomorpha</taxon>
        <taxon>Muscoidea</taxon>
        <taxon>Muscidae</taxon>
        <taxon>Musca</taxon>
    </lineage>
</organism>
<dbReference type="AlphaFoldDB" id="A0A1I8N5J2"/>
<dbReference type="OrthoDB" id="411145at2759"/>
<dbReference type="InterPro" id="IPR011009">
    <property type="entry name" value="Kinase-like_dom_sf"/>
</dbReference>